<keyword evidence="2" id="KW-1185">Reference proteome</keyword>
<comment type="caution">
    <text evidence="1">The sequence shown here is derived from an EMBL/GenBank/DDBJ whole genome shotgun (WGS) entry which is preliminary data.</text>
</comment>
<reference evidence="1 2" key="1">
    <citation type="journal article" date="2021" name="Sci. Rep.">
        <title>The distribution of antibiotic resistance genes in chicken gut microbiota commensals.</title>
        <authorList>
            <person name="Juricova H."/>
            <person name="Matiasovicova J."/>
            <person name="Kubasova T."/>
            <person name="Cejkova D."/>
            <person name="Rychlik I."/>
        </authorList>
    </citation>
    <scope>NUCLEOTIDE SEQUENCE [LARGE SCALE GENOMIC DNA]</scope>
    <source>
        <strain evidence="1 2">An810</strain>
    </source>
</reference>
<dbReference type="Pfam" id="PF12686">
    <property type="entry name" value="DUF3800"/>
    <property type="match status" value="1"/>
</dbReference>
<dbReference type="RefSeq" id="WP_204776734.1">
    <property type="nucleotide sequence ID" value="NZ_JACJJQ010000029.1"/>
</dbReference>
<dbReference type="Proteomes" id="UP000776629">
    <property type="component" value="Unassembled WGS sequence"/>
</dbReference>
<evidence type="ECO:0000313" key="2">
    <source>
        <dbReference type="Proteomes" id="UP000776629"/>
    </source>
</evidence>
<gene>
    <name evidence="1" type="ORF">H5993_06670</name>
</gene>
<evidence type="ECO:0000313" key="1">
    <source>
        <dbReference type="EMBL" id="MBM6754436.1"/>
    </source>
</evidence>
<dbReference type="InterPro" id="IPR024524">
    <property type="entry name" value="DUF3800"/>
</dbReference>
<proteinExistence type="predicted"/>
<name>A0ABS2EQD3_9LACO</name>
<protein>
    <submittedName>
        <fullName evidence="1">DUF3800 domain-containing protein</fullName>
    </submittedName>
</protein>
<dbReference type="EMBL" id="JACJJQ010000029">
    <property type="protein sequence ID" value="MBM6754436.1"/>
    <property type="molecule type" value="Genomic_DNA"/>
</dbReference>
<organism evidence="1 2">
    <name type="scientific">Limosilactobacillus alvi</name>
    <dbReference type="NCBI Taxonomy" id="990412"/>
    <lineage>
        <taxon>Bacteria</taxon>
        <taxon>Bacillati</taxon>
        <taxon>Bacillota</taxon>
        <taxon>Bacilli</taxon>
        <taxon>Lactobacillales</taxon>
        <taxon>Lactobacillaceae</taxon>
        <taxon>Limosilactobacillus</taxon>
    </lineage>
</organism>
<sequence>MQMMQDLIVYVDESGNPGHGRGRYFTIACVVVSSENVKNIHRKMKRLCKKVKDNHPSRIWKRGEVKASSIKPFERSELIKQLPKNKINVFYIVIDKKWLVERMFKDKAISYNYWLRLVIDDILDYYPECKTLAINIDKRDIKVFSGNSFEDYLNIHLIYERNKDIAVTIDYPESHCNYGIQIADFISNGINYGYVSSKNDDNIIMNSINPLCRNHDYFPYNKFGL</sequence>
<accession>A0ABS2EQD3</accession>